<name>A0ABY8TZG8_TETOB</name>
<keyword evidence="2" id="KW-1185">Reference proteome</keyword>
<proteinExistence type="predicted"/>
<evidence type="ECO:0000313" key="1">
    <source>
        <dbReference type="EMBL" id="WIA14269.1"/>
    </source>
</evidence>
<dbReference type="Proteomes" id="UP001244341">
    <property type="component" value="Chromosome 5b"/>
</dbReference>
<sequence>MIQLYRLSEQQAHAAAAVGVDDIERRQHVHQLTHKILQGCRQASLPFSWLRACGLRAVAEALSAGLQDGAALAAVLEATYSQVLEVILSTLDRDLMPPTPPAPTVPLPTTAAGAAAAASSSSSSALSSSEQSALLEAVGRYPAGHAPAAACSEELCEAYRLLQALVLLHAKSRSLLTSAQYLQLLTARACEVPACLPHALHTLLALLQGNEEAQAMFVSTGGCDMLLARTLQHTQQMAAVGEAAGSGAPPDLLLQLLLFLQTLLGWGIGESVQRGAHPSTQRAAVQLMLRHLGPEAAKLLTQGLAQLVAAAGAAGPAGHVTAEAAAAAGGGGGEGGGADMAVGGGLVAVEAVLQQRARAAAALMPRT</sequence>
<protein>
    <submittedName>
        <fullName evidence="1">Uncharacterized protein</fullName>
    </submittedName>
</protein>
<reference evidence="1 2" key="1">
    <citation type="submission" date="2023-05" db="EMBL/GenBank/DDBJ databases">
        <title>A 100% complete, gapless, phased diploid assembly of the Scenedesmus obliquus UTEX 3031 genome.</title>
        <authorList>
            <person name="Biondi T.C."/>
            <person name="Hanschen E.R."/>
            <person name="Kwon T."/>
            <person name="Eng W."/>
            <person name="Kruse C.P.S."/>
            <person name="Koehler S.I."/>
            <person name="Kunde Y."/>
            <person name="Gleasner C.D."/>
            <person name="You Mak K.T."/>
            <person name="Polle J."/>
            <person name="Hovde B.T."/>
            <person name="Starkenburg S.R."/>
        </authorList>
    </citation>
    <scope>NUCLEOTIDE SEQUENCE [LARGE SCALE GENOMIC DNA]</scope>
    <source>
        <strain evidence="1 2">DOE0152z</strain>
    </source>
</reference>
<dbReference type="EMBL" id="CP126212">
    <property type="protein sequence ID" value="WIA14269.1"/>
    <property type="molecule type" value="Genomic_DNA"/>
</dbReference>
<organism evidence="1 2">
    <name type="scientific">Tetradesmus obliquus</name>
    <name type="common">Green alga</name>
    <name type="synonym">Acutodesmus obliquus</name>
    <dbReference type="NCBI Taxonomy" id="3088"/>
    <lineage>
        <taxon>Eukaryota</taxon>
        <taxon>Viridiplantae</taxon>
        <taxon>Chlorophyta</taxon>
        <taxon>core chlorophytes</taxon>
        <taxon>Chlorophyceae</taxon>
        <taxon>CS clade</taxon>
        <taxon>Sphaeropleales</taxon>
        <taxon>Scenedesmaceae</taxon>
        <taxon>Tetradesmus</taxon>
    </lineage>
</organism>
<gene>
    <name evidence="1" type="ORF">OEZ85_002803</name>
</gene>
<accession>A0ABY8TZG8</accession>
<evidence type="ECO:0000313" key="2">
    <source>
        <dbReference type="Proteomes" id="UP001244341"/>
    </source>
</evidence>